<evidence type="ECO:0000259" key="2">
    <source>
        <dbReference type="Pfam" id="PF21320"/>
    </source>
</evidence>
<name>A0A4R3PUD2_RHISU</name>
<dbReference type="InterPro" id="IPR053173">
    <property type="entry name" value="SAM-binding_MTase"/>
</dbReference>
<sequence length="349" mass="37046">MDLNIAKLHALLGVMVNELGAAQNAALVTVGDELGLYRAMAGKGQLSAAELAAATDTKERYLQEWLSAQAASGFVDYDAATAKFELSPEQAAVFAVDESSVNMIGGFQALEAVYADRPKLTHAFRHGGGVSWTDRCNCMFCGTDRFFRPGYKANLVANWLPSLDGVVEKLERGALVADVGCGFGSSTLIMAEAFPNSRFVGIDFHTASIEHAEHHAKGLANVQFETARAQDFHGSGFDLVTMFDALHDMGDPVGATRHVAKSLKPDGVLMLVEPMAGDSLVDNLNPIGRVFYAASANTCVPASLGQEVGAALGAQAGQARLTQVLNEGGFSRVRRSAETPFNMVLEACL</sequence>
<dbReference type="Proteomes" id="UP000294576">
    <property type="component" value="Unassembled WGS sequence"/>
</dbReference>
<dbReference type="Pfam" id="PF13847">
    <property type="entry name" value="Methyltransf_31"/>
    <property type="match status" value="1"/>
</dbReference>
<feature type="domain" description="S-adenosylmethionine-dependent methyltransferase Rv2258c-like winged HTH" evidence="2">
    <location>
        <begin position="25"/>
        <end position="94"/>
    </location>
</feature>
<dbReference type="InterPro" id="IPR029063">
    <property type="entry name" value="SAM-dependent_MTases_sf"/>
</dbReference>
<dbReference type="SUPFAM" id="SSF53335">
    <property type="entry name" value="S-adenosyl-L-methionine-dependent methyltransferases"/>
    <property type="match status" value="1"/>
</dbReference>
<dbReference type="RefSeq" id="WP_132567599.1">
    <property type="nucleotide sequence ID" value="NZ_SMBH01000018.1"/>
</dbReference>
<dbReference type="AlphaFoldDB" id="A0A4R3PUD2"/>
<keyword evidence="3" id="KW-0489">Methyltransferase</keyword>
<dbReference type="InterPro" id="IPR048711">
    <property type="entry name" value="WHD_Rv2258c"/>
</dbReference>
<protein>
    <submittedName>
        <fullName evidence="3">Ubiquinone/menaquinone biosynthesis C-methylase UbiE</fullName>
    </submittedName>
</protein>
<keyword evidence="3" id="KW-0830">Ubiquinone</keyword>
<accession>A0A4R3PUD2</accession>
<dbReference type="GO" id="GO:0008168">
    <property type="term" value="F:methyltransferase activity"/>
    <property type="evidence" value="ECO:0007669"/>
    <property type="project" value="UniProtKB-KW"/>
</dbReference>
<evidence type="ECO:0000313" key="3">
    <source>
        <dbReference type="EMBL" id="TCU11228.1"/>
    </source>
</evidence>
<dbReference type="EMBL" id="SMBH01000018">
    <property type="protein sequence ID" value="TCU11228.1"/>
    <property type="molecule type" value="Genomic_DNA"/>
</dbReference>
<dbReference type="Pfam" id="PF21320">
    <property type="entry name" value="WHD_Rv2258c"/>
    <property type="match status" value="1"/>
</dbReference>
<dbReference type="Gene3D" id="1.10.10.10">
    <property type="entry name" value="Winged helix-like DNA-binding domain superfamily/Winged helix DNA-binding domain"/>
    <property type="match status" value="1"/>
</dbReference>
<dbReference type="PANTHER" id="PTHR45128:SF2">
    <property type="entry name" value="METHYLTRANSFERASE DOMAIN-CONTAINING PROTEIN"/>
    <property type="match status" value="1"/>
</dbReference>
<dbReference type="InterPro" id="IPR036390">
    <property type="entry name" value="WH_DNA-bd_sf"/>
</dbReference>
<dbReference type="CDD" id="cd02440">
    <property type="entry name" value="AdoMet_MTases"/>
    <property type="match status" value="1"/>
</dbReference>
<gene>
    <name evidence="3" type="ORF">EV132_11898</name>
</gene>
<organism evidence="3 4">
    <name type="scientific">Rhizobium sullae</name>
    <name type="common">Rhizobium hedysari</name>
    <dbReference type="NCBI Taxonomy" id="50338"/>
    <lineage>
        <taxon>Bacteria</taxon>
        <taxon>Pseudomonadati</taxon>
        <taxon>Pseudomonadota</taxon>
        <taxon>Alphaproteobacteria</taxon>
        <taxon>Hyphomicrobiales</taxon>
        <taxon>Rhizobiaceae</taxon>
        <taxon>Rhizobium/Agrobacterium group</taxon>
        <taxon>Rhizobium</taxon>
    </lineage>
</organism>
<evidence type="ECO:0000313" key="4">
    <source>
        <dbReference type="Proteomes" id="UP000294576"/>
    </source>
</evidence>
<dbReference type="GO" id="GO:0032259">
    <property type="term" value="P:methylation"/>
    <property type="evidence" value="ECO:0007669"/>
    <property type="project" value="UniProtKB-KW"/>
</dbReference>
<dbReference type="InterPro" id="IPR025714">
    <property type="entry name" value="Methyltranfer_dom"/>
</dbReference>
<reference evidence="3 4" key="1">
    <citation type="submission" date="2019-03" db="EMBL/GenBank/DDBJ databases">
        <title>Genomic Encyclopedia of Type Strains, Phase IV (KMG-V): Genome sequencing to study the core and pangenomes of soil and plant-associated prokaryotes.</title>
        <authorList>
            <person name="Whitman W."/>
        </authorList>
    </citation>
    <scope>NUCLEOTIDE SEQUENCE [LARGE SCALE GENOMIC DNA]</scope>
    <source>
        <strain evidence="3 4">Hc14</strain>
    </source>
</reference>
<feature type="domain" description="Methyltransferase" evidence="1">
    <location>
        <begin position="173"/>
        <end position="281"/>
    </location>
</feature>
<dbReference type="Gene3D" id="3.40.50.150">
    <property type="entry name" value="Vaccinia Virus protein VP39"/>
    <property type="match status" value="1"/>
</dbReference>
<dbReference type="InterPro" id="IPR036388">
    <property type="entry name" value="WH-like_DNA-bd_sf"/>
</dbReference>
<dbReference type="SUPFAM" id="SSF46785">
    <property type="entry name" value="Winged helix' DNA-binding domain"/>
    <property type="match status" value="1"/>
</dbReference>
<proteinExistence type="predicted"/>
<dbReference type="PANTHER" id="PTHR45128">
    <property type="entry name" value="METHYLTRANSFERASE TYPE 11"/>
    <property type="match status" value="1"/>
</dbReference>
<keyword evidence="3" id="KW-0808">Transferase</keyword>
<comment type="caution">
    <text evidence="3">The sequence shown here is derived from an EMBL/GenBank/DDBJ whole genome shotgun (WGS) entry which is preliminary data.</text>
</comment>
<evidence type="ECO:0000259" key="1">
    <source>
        <dbReference type="Pfam" id="PF13847"/>
    </source>
</evidence>